<keyword evidence="2" id="KW-1185">Reference proteome</keyword>
<sequence>MRSERTEYDIESGDMFFSIWANTRHAVLRCSAVTRISGGYKQTTLNPLSEGNKCRSLVTSGPGLSAMYKAQRPMRWYAGDTHRNATRYCSVKTESQFVSL</sequence>
<evidence type="ECO:0000313" key="2">
    <source>
        <dbReference type="Proteomes" id="UP001164746"/>
    </source>
</evidence>
<reference evidence="1" key="1">
    <citation type="submission" date="2022-11" db="EMBL/GenBank/DDBJ databases">
        <title>Centuries of genome instability and evolution in soft-shell clam transmissible cancer (bioRxiv).</title>
        <authorList>
            <person name="Hart S.F.M."/>
            <person name="Yonemitsu M.A."/>
            <person name="Giersch R.M."/>
            <person name="Beal B.F."/>
            <person name="Arriagada G."/>
            <person name="Davis B.W."/>
            <person name="Ostrander E.A."/>
            <person name="Goff S.P."/>
            <person name="Metzger M.J."/>
        </authorList>
    </citation>
    <scope>NUCLEOTIDE SEQUENCE</scope>
    <source>
        <strain evidence="1">MELC-2E11</strain>
        <tissue evidence="1">Siphon/mantle</tissue>
    </source>
</reference>
<protein>
    <submittedName>
        <fullName evidence="1">Uncharacterized protein</fullName>
    </submittedName>
</protein>
<dbReference type="Proteomes" id="UP001164746">
    <property type="component" value="Chromosome 5"/>
</dbReference>
<gene>
    <name evidence="1" type="ORF">MAR_021005</name>
</gene>
<evidence type="ECO:0000313" key="1">
    <source>
        <dbReference type="EMBL" id="WAR05636.1"/>
    </source>
</evidence>
<name>A0ABY7EEQ1_MYAAR</name>
<proteinExistence type="predicted"/>
<dbReference type="EMBL" id="CP111016">
    <property type="protein sequence ID" value="WAR05636.1"/>
    <property type="molecule type" value="Genomic_DNA"/>
</dbReference>
<organism evidence="1 2">
    <name type="scientific">Mya arenaria</name>
    <name type="common">Soft-shell clam</name>
    <dbReference type="NCBI Taxonomy" id="6604"/>
    <lineage>
        <taxon>Eukaryota</taxon>
        <taxon>Metazoa</taxon>
        <taxon>Spiralia</taxon>
        <taxon>Lophotrochozoa</taxon>
        <taxon>Mollusca</taxon>
        <taxon>Bivalvia</taxon>
        <taxon>Autobranchia</taxon>
        <taxon>Heteroconchia</taxon>
        <taxon>Euheterodonta</taxon>
        <taxon>Imparidentia</taxon>
        <taxon>Neoheterodontei</taxon>
        <taxon>Myida</taxon>
        <taxon>Myoidea</taxon>
        <taxon>Myidae</taxon>
        <taxon>Mya</taxon>
    </lineage>
</organism>
<accession>A0ABY7EEQ1</accession>